<accession>A0A653XGT0</accession>
<proteinExistence type="predicted"/>
<dbReference type="AlphaFoldDB" id="A0A653XGT0"/>
<reference evidence="2 3" key="1">
    <citation type="submission" date="2019-10" db="EMBL/GenBank/DDBJ databases">
        <authorList>
            <person name="Karimi E."/>
        </authorList>
    </citation>
    <scope>NUCLEOTIDE SEQUENCE [LARGE SCALE GENOMIC DNA]</scope>
    <source>
        <strain evidence="2">Bacillus sp. 348</strain>
    </source>
</reference>
<organism evidence="2 3">
    <name type="scientific">Bacillus altitudinis</name>
    <dbReference type="NCBI Taxonomy" id="293387"/>
    <lineage>
        <taxon>Bacteria</taxon>
        <taxon>Bacillati</taxon>
        <taxon>Bacillota</taxon>
        <taxon>Bacilli</taxon>
        <taxon>Bacillales</taxon>
        <taxon>Bacillaceae</taxon>
        <taxon>Bacillus</taxon>
    </lineage>
</organism>
<protein>
    <recommendedName>
        <fullName evidence="4">LPXTG cell wall anchor domain-containing protein</fullName>
    </recommendedName>
</protein>
<evidence type="ECO:0000256" key="1">
    <source>
        <dbReference type="SAM" id="Phobius"/>
    </source>
</evidence>
<evidence type="ECO:0000313" key="3">
    <source>
        <dbReference type="Proteomes" id="UP000433089"/>
    </source>
</evidence>
<keyword evidence="1" id="KW-1133">Transmembrane helix</keyword>
<evidence type="ECO:0008006" key="4">
    <source>
        <dbReference type="Google" id="ProtNLM"/>
    </source>
</evidence>
<dbReference type="EMBL" id="CABWLH010000010">
    <property type="protein sequence ID" value="VXC29266.1"/>
    <property type="molecule type" value="Genomic_DNA"/>
</dbReference>
<evidence type="ECO:0000313" key="2">
    <source>
        <dbReference type="EMBL" id="VXC29266.1"/>
    </source>
</evidence>
<sequence>MPWNTLIAAGLVVGVPVVLIAAVYFISKRKNKKTKASS</sequence>
<dbReference type="Proteomes" id="UP000433089">
    <property type="component" value="Unassembled WGS sequence"/>
</dbReference>
<keyword evidence="1" id="KW-0812">Transmembrane</keyword>
<keyword evidence="1" id="KW-0472">Membrane</keyword>
<feature type="transmembrane region" description="Helical" evidence="1">
    <location>
        <begin position="6"/>
        <end position="26"/>
    </location>
</feature>
<gene>
    <name evidence="2" type="ORF">BACI348_50775</name>
</gene>
<name>A0A653XGT0_BACAB</name>